<dbReference type="InterPro" id="IPR027267">
    <property type="entry name" value="AH/BAR_dom_sf"/>
</dbReference>
<keyword evidence="4" id="KW-1185">Reference proteome</keyword>
<keyword evidence="1" id="KW-0175">Coiled coil</keyword>
<feature type="coiled-coil region" evidence="1">
    <location>
        <begin position="43"/>
        <end position="77"/>
    </location>
</feature>
<gene>
    <name evidence="3" type="ORF">ANCCAN_07048</name>
</gene>
<evidence type="ECO:0000256" key="2">
    <source>
        <dbReference type="SAM" id="MobiDB-lite"/>
    </source>
</evidence>
<proteinExistence type="predicted"/>
<evidence type="ECO:0000313" key="4">
    <source>
        <dbReference type="Proteomes" id="UP000252519"/>
    </source>
</evidence>
<accession>A0A368GU91</accession>
<evidence type="ECO:0008006" key="5">
    <source>
        <dbReference type="Google" id="ProtNLM"/>
    </source>
</evidence>
<evidence type="ECO:0000313" key="3">
    <source>
        <dbReference type="EMBL" id="RCN46869.1"/>
    </source>
</evidence>
<comment type="caution">
    <text evidence="3">The sequence shown here is derived from an EMBL/GenBank/DDBJ whole genome shotgun (WGS) entry which is preliminary data.</text>
</comment>
<name>A0A368GU91_ANCCA</name>
<evidence type="ECO:0000256" key="1">
    <source>
        <dbReference type="SAM" id="Coils"/>
    </source>
</evidence>
<reference evidence="3 4" key="1">
    <citation type="submission" date="2014-10" db="EMBL/GenBank/DDBJ databases">
        <title>Draft genome of the hookworm Ancylostoma caninum.</title>
        <authorList>
            <person name="Mitreva M."/>
        </authorList>
    </citation>
    <scope>NUCLEOTIDE SEQUENCE [LARGE SCALE GENOMIC DNA]</scope>
    <source>
        <strain evidence="3 4">Baltimore</strain>
    </source>
</reference>
<dbReference type="SUPFAM" id="SSF103657">
    <property type="entry name" value="BAR/IMD domain-like"/>
    <property type="match status" value="1"/>
</dbReference>
<dbReference type="OrthoDB" id="5863791at2759"/>
<protein>
    <recommendedName>
        <fullName evidence="5">BAR domain-containing protein</fullName>
    </recommendedName>
</protein>
<sequence>MLTDEVAETFRRASAKFFEIGQLYLKHAEAIVVQFNPALREFNKGAAKELKEHLKNLAKIRRNLDRARKKGERCDDEDTAVAVQAAQKEHDEYLATTKEAIIKFLQETAFFQAAANAYLNVEKELCEKIHQELNSLHSNGQSDEKKQTSGDQKSGAQKSGAQKSGAQKSGAQKSGGQKREDEKAEDQKPGSKEAEEKRNPQRSQ</sequence>
<feature type="compositionally biased region" description="Basic and acidic residues" evidence="2">
    <location>
        <begin position="177"/>
        <end position="204"/>
    </location>
</feature>
<organism evidence="3 4">
    <name type="scientific">Ancylostoma caninum</name>
    <name type="common">Dog hookworm</name>
    <dbReference type="NCBI Taxonomy" id="29170"/>
    <lineage>
        <taxon>Eukaryota</taxon>
        <taxon>Metazoa</taxon>
        <taxon>Ecdysozoa</taxon>
        <taxon>Nematoda</taxon>
        <taxon>Chromadorea</taxon>
        <taxon>Rhabditida</taxon>
        <taxon>Rhabditina</taxon>
        <taxon>Rhabditomorpha</taxon>
        <taxon>Strongyloidea</taxon>
        <taxon>Ancylostomatidae</taxon>
        <taxon>Ancylostomatinae</taxon>
        <taxon>Ancylostoma</taxon>
    </lineage>
</organism>
<feature type="compositionally biased region" description="Polar residues" evidence="2">
    <location>
        <begin position="149"/>
        <end position="175"/>
    </location>
</feature>
<dbReference type="EMBL" id="JOJR01000071">
    <property type="protein sequence ID" value="RCN46869.1"/>
    <property type="molecule type" value="Genomic_DNA"/>
</dbReference>
<dbReference type="Proteomes" id="UP000252519">
    <property type="component" value="Unassembled WGS sequence"/>
</dbReference>
<feature type="region of interest" description="Disordered" evidence="2">
    <location>
        <begin position="137"/>
        <end position="204"/>
    </location>
</feature>
<dbReference type="Gene3D" id="1.20.1270.60">
    <property type="entry name" value="Arfaptin homology (AH) domain/BAR domain"/>
    <property type="match status" value="1"/>
</dbReference>
<dbReference type="AlphaFoldDB" id="A0A368GU91"/>